<dbReference type="InterPro" id="IPR010690">
    <property type="entry name" value="YqfD"/>
</dbReference>
<keyword evidence="1" id="KW-1133">Transmembrane helix</keyword>
<feature type="transmembrane region" description="Helical" evidence="1">
    <location>
        <begin position="94"/>
        <end position="114"/>
    </location>
</feature>
<reference evidence="2 3" key="1">
    <citation type="submission" date="2018-06" db="EMBL/GenBank/DDBJ databases">
        <authorList>
            <consortium name="Pathogen Informatics"/>
            <person name="Doyle S."/>
        </authorList>
    </citation>
    <scope>NUCLEOTIDE SEQUENCE [LARGE SCALE GENOMIC DNA]</scope>
    <source>
        <strain evidence="2 3">NCTC13028</strain>
    </source>
</reference>
<evidence type="ECO:0000256" key="1">
    <source>
        <dbReference type="SAM" id="Phobius"/>
    </source>
</evidence>
<dbReference type="Proteomes" id="UP000250223">
    <property type="component" value="Unassembled WGS sequence"/>
</dbReference>
<dbReference type="EMBL" id="UAWC01000002">
    <property type="protein sequence ID" value="SQB33905.1"/>
    <property type="molecule type" value="Genomic_DNA"/>
</dbReference>
<dbReference type="Pfam" id="PF06898">
    <property type="entry name" value="YqfD"/>
    <property type="match status" value="1"/>
</dbReference>
<dbReference type="AlphaFoldDB" id="A0A2X2WCY3"/>
<keyword evidence="1" id="KW-0472">Membrane</keyword>
<dbReference type="RefSeq" id="WP_111921286.1">
    <property type="nucleotide sequence ID" value="NZ_JAAZKZ010000089.1"/>
</dbReference>
<evidence type="ECO:0000313" key="3">
    <source>
        <dbReference type="Proteomes" id="UP000250223"/>
    </source>
</evidence>
<sequence length="394" mass="45972">MREVNIIKLEKFKKGNITLEIQSLKPEKIINLAWKNGIEIKNIERKNITTIKLTINLKDYNKLEKLAKKTQCKFKILERNGIGFLILKLRKRRALILGSILFVIIIYYLSTFIWKIDITTEKNLSPYEIRMELLNYGVKEGVKKKNIDIYKLEEKIMKNNDSIMWIRIRIEGSLLKITASERQSPPKVILIDDPCNLVAKKDGEIVRVYTSAGTALVQKGDMVKKGDILVKGEQGKEGDEYNVHAKGHVIAKTFYEEIKEVKPYKIDRNRTGEKITNIFINFRGKKIFLKKTMNKFKQYDKIEDNKGPITFETYYEVKENKINLDKDSLVGKVAKELEEKITLNFDKNVIVKDKIIEKNDYKDYIEVRLLIVAEENIAKEAEMEEDMVTEPKEN</sequence>
<evidence type="ECO:0000313" key="2">
    <source>
        <dbReference type="EMBL" id="SQB33905.1"/>
    </source>
</evidence>
<name>A0A2X2WCY3_CLOCO</name>
<dbReference type="PIRSF" id="PIRSF029895">
    <property type="entry name" value="SpoIV"/>
    <property type="match status" value="1"/>
</dbReference>
<proteinExistence type="predicted"/>
<organism evidence="2 3">
    <name type="scientific">Clostridium cochlearium</name>
    <dbReference type="NCBI Taxonomy" id="1494"/>
    <lineage>
        <taxon>Bacteria</taxon>
        <taxon>Bacillati</taxon>
        <taxon>Bacillota</taxon>
        <taxon>Clostridia</taxon>
        <taxon>Eubacteriales</taxon>
        <taxon>Clostridiaceae</taxon>
        <taxon>Clostridium</taxon>
    </lineage>
</organism>
<accession>A0A2X2WCY3</accession>
<keyword evidence="1" id="KW-0812">Transmembrane</keyword>
<dbReference type="NCBIfam" id="TIGR02876">
    <property type="entry name" value="spore_yqfD"/>
    <property type="match status" value="1"/>
</dbReference>
<gene>
    <name evidence="2" type="ORF">NCTC13028_00782</name>
</gene>
<protein>
    <submittedName>
        <fullName evidence="2">Stage IV sporulation protein</fullName>
    </submittedName>
</protein>